<dbReference type="AlphaFoldDB" id="A0A1E5W7P1"/>
<proteinExistence type="predicted"/>
<name>A0A1E5W7P1_9POAL</name>
<protein>
    <recommendedName>
        <fullName evidence="1">RNase H type-1 domain-containing protein</fullName>
    </recommendedName>
</protein>
<evidence type="ECO:0000313" key="2">
    <source>
        <dbReference type="EMBL" id="OEL33345.1"/>
    </source>
</evidence>
<dbReference type="STRING" id="888268.A0A1E5W7P1"/>
<dbReference type="GO" id="GO:0004523">
    <property type="term" value="F:RNA-DNA hybrid ribonuclease activity"/>
    <property type="evidence" value="ECO:0007669"/>
    <property type="project" value="InterPro"/>
</dbReference>
<accession>A0A1E5W7P1</accession>
<evidence type="ECO:0000259" key="1">
    <source>
        <dbReference type="Pfam" id="PF13456"/>
    </source>
</evidence>
<gene>
    <name evidence="2" type="ORF">BAE44_0005634</name>
</gene>
<keyword evidence="3" id="KW-1185">Reference proteome</keyword>
<reference evidence="2 3" key="1">
    <citation type="submission" date="2016-09" db="EMBL/GenBank/DDBJ databases">
        <title>The draft genome of Dichanthelium oligosanthes: A C3 panicoid grass species.</title>
        <authorList>
            <person name="Studer A.J."/>
            <person name="Schnable J.C."/>
            <person name="Brutnell T.P."/>
        </authorList>
    </citation>
    <scope>NUCLEOTIDE SEQUENCE [LARGE SCALE GENOMIC DNA]</scope>
    <source>
        <strain evidence="3">cv. Kellogg 1175</strain>
        <tissue evidence="2">Leaf</tissue>
    </source>
</reference>
<dbReference type="EMBL" id="LWDX02019068">
    <property type="protein sequence ID" value="OEL33345.1"/>
    <property type="molecule type" value="Genomic_DNA"/>
</dbReference>
<dbReference type="GO" id="GO:0003676">
    <property type="term" value="F:nucleic acid binding"/>
    <property type="evidence" value="ECO:0007669"/>
    <property type="project" value="InterPro"/>
</dbReference>
<dbReference type="Pfam" id="PF13456">
    <property type="entry name" value="RVT_3"/>
    <property type="match status" value="1"/>
</dbReference>
<evidence type="ECO:0000313" key="3">
    <source>
        <dbReference type="Proteomes" id="UP000095767"/>
    </source>
</evidence>
<dbReference type="OrthoDB" id="9977870at2759"/>
<organism evidence="2 3">
    <name type="scientific">Dichanthelium oligosanthes</name>
    <dbReference type="NCBI Taxonomy" id="888268"/>
    <lineage>
        <taxon>Eukaryota</taxon>
        <taxon>Viridiplantae</taxon>
        <taxon>Streptophyta</taxon>
        <taxon>Embryophyta</taxon>
        <taxon>Tracheophyta</taxon>
        <taxon>Spermatophyta</taxon>
        <taxon>Magnoliopsida</taxon>
        <taxon>Liliopsida</taxon>
        <taxon>Poales</taxon>
        <taxon>Poaceae</taxon>
        <taxon>PACMAD clade</taxon>
        <taxon>Panicoideae</taxon>
        <taxon>Panicodae</taxon>
        <taxon>Paniceae</taxon>
        <taxon>Dichantheliinae</taxon>
        <taxon>Dichanthelium</taxon>
    </lineage>
</organism>
<comment type="caution">
    <text evidence="2">The sequence shown here is derived from an EMBL/GenBank/DDBJ whole genome shotgun (WGS) entry which is preliminary data.</text>
</comment>
<dbReference type="Proteomes" id="UP000095767">
    <property type="component" value="Unassembled WGS sequence"/>
</dbReference>
<dbReference type="InterPro" id="IPR002156">
    <property type="entry name" value="RNaseH_domain"/>
</dbReference>
<sequence>MAGGGDEEDIAALLERVGVSSAASDLDLAFQLQLAEAIQASPESSDAAYAIALHVADLARAELDLRDARARHARSAASARVAAHDARFARELAAVPEDRWARDGDRFERPLGSSDPSSAPLFRVFFKGMASRDVVGPRDRDPGVAVLAAAVCGPQGEVVLRVQKPVEGLVGGREVLEAMALMEGLHAALGLGIRSVGVVTDYRPLHNHVYGLIHAPYRY</sequence>
<feature type="domain" description="RNase H type-1" evidence="1">
    <location>
        <begin position="141"/>
        <end position="211"/>
    </location>
</feature>